<name>A0ABN2RKA5_9ACTN</name>
<comment type="caution">
    <text evidence="2">The sequence shown here is derived from an EMBL/GenBank/DDBJ whole genome shotgun (WGS) entry which is preliminary data.</text>
</comment>
<dbReference type="PRINTS" id="PR00081">
    <property type="entry name" value="GDHRDH"/>
</dbReference>
<evidence type="ECO:0000313" key="3">
    <source>
        <dbReference type="Proteomes" id="UP001500571"/>
    </source>
</evidence>
<reference evidence="2 3" key="1">
    <citation type="journal article" date="2019" name="Int. J. Syst. Evol. Microbiol.">
        <title>The Global Catalogue of Microorganisms (GCM) 10K type strain sequencing project: providing services to taxonomists for standard genome sequencing and annotation.</title>
        <authorList>
            <consortium name="The Broad Institute Genomics Platform"/>
            <consortium name="The Broad Institute Genome Sequencing Center for Infectious Disease"/>
            <person name="Wu L."/>
            <person name="Ma J."/>
        </authorList>
    </citation>
    <scope>NUCLEOTIDE SEQUENCE [LARGE SCALE GENOMIC DNA]</scope>
    <source>
        <strain evidence="2 3">JCM 15309</strain>
    </source>
</reference>
<dbReference type="InterPro" id="IPR002347">
    <property type="entry name" value="SDR_fam"/>
</dbReference>
<dbReference type="RefSeq" id="WP_344046886.1">
    <property type="nucleotide sequence ID" value="NZ_BAAAPB010000004.1"/>
</dbReference>
<dbReference type="InterPro" id="IPR036291">
    <property type="entry name" value="NAD(P)-bd_dom_sf"/>
</dbReference>
<comment type="similarity">
    <text evidence="1">Belongs to the short-chain dehydrogenases/reductases (SDR) family.</text>
</comment>
<accession>A0ABN2RKA5</accession>
<dbReference type="SUPFAM" id="SSF51735">
    <property type="entry name" value="NAD(P)-binding Rossmann-fold domains"/>
    <property type="match status" value="1"/>
</dbReference>
<gene>
    <name evidence="2" type="ORF">GCM10009798_34190</name>
</gene>
<keyword evidence="3" id="KW-1185">Reference proteome</keyword>
<evidence type="ECO:0000313" key="2">
    <source>
        <dbReference type="EMBL" id="GAA1970589.1"/>
    </source>
</evidence>
<dbReference type="Proteomes" id="UP001500571">
    <property type="component" value="Unassembled WGS sequence"/>
</dbReference>
<dbReference type="CDD" id="cd05233">
    <property type="entry name" value="SDR_c"/>
    <property type="match status" value="1"/>
</dbReference>
<dbReference type="Pfam" id="PF13561">
    <property type="entry name" value="adh_short_C2"/>
    <property type="match status" value="1"/>
</dbReference>
<organism evidence="2 3">
    <name type="scientific">Nocardioides panacihumi</name>
    <dbReference type="NCBI Taxonomy" id="400774"/>
    <lineage>
        <taxon>Bacteria</taxon>
        <taxon>Bacillati</taxon>
        <taxon>Actinomycetota</taxon>
        <taxon>Actinomycetes</taxon>
        <taxon>Propionibacteriales</taxon>
        <taxon>Nocardioidaceae</taxon>
        <taxon>Nocardioides</taxon>
    </lineage>
</organism>
<dbReference type="EMBL" id="BAAAPB010000004">
    <property type="protein sequence ID" value="GAA1970589.1"/>
    <property type="molecule type" value="Genomic_DNA"/>
</dbReference>
<protein>
    <submittedName>
        <fullName evidence="2">Glucose 1-dehydrogenase</fullName>
    </submittedName>
</protein>
<evidence type="ECO:0000256" key="1">
    <source>
        <dbReference type="ARBA" id="ARBA00006484"/>
    </source>
</evidence>
<sequence>MTRSLDGKVALISGSGGGIGRAGALRFAEAGAIVVGCDVNVESAAETHALVTAAGGTMLDVSPVDLGDFDECRRWVDRAVEEYGRIDVLWNNASAGVFATIESMSPTDWDRSIRNELTLVFLATKAAWSQLGINGGLIINTASVAGHGGGVAGIAHSATKWGVRGMTHVMAAEGAPLGIRAISVSPGVIETPGSSHQLSQPGVTEALMERSLIPRLGQPDDIAKFVAFLASDDAAFATGADFRIDGGLVNHG</sequence>
<dbReference type="PRINTS" id="PR00080">
    <property type="entry name" value="SDRFAMILY"/>
</dbReference>
<dbReference type="Gene3D" id="3.40.50.720">
    <property type="entry name" value="NAD(P)-binding Rossmann-like Domain"/>
    <property type="match status" value="1"/>
</dbReference>
<proteinExistence type="inferred from homology"/>
<dbReference type="PANTHER" id="PTHR42760">
    <property type="entry name" value="SHORT-CHAIN DEHYDROGENASES/REDUCTASES FAMILY MEMBER"/>
    <property type="match status" value="1"/>
</dbReference>